<feature type="transmembrane region" description="Helical" evidence="11">
    <location>
        <begin position="199"/>
        <end position="220"/>
    </location>
</feature>
<evidence type="ECO:0000256" key="7">
    <source>
        <dbReference type="ARBA" id="ARBA00022982"/>
    </source>
</evidence>
<feature type="domain" description="Cytochrome b561" evidence="12">
    <location>
        <begin position="16"/>
        <end position="257"/>
    </location>
</feature>
<evidence type="ECO:0000256" key="3">
    <source>
        <dbReference type="ARBA" id="ARBA00022448"/>
    </source>
</evidence>
<comment type="caution">
    <text evidence="13">The sequence shown here is derived from an EMBL/GenBank/DDBJ whole genome shotgun (WGS) entry which is preliminary data.</text>
</comment>
<dbReference type="PANTHER" id="PTHR15422:SF45">
    <property type="entry name" value="CYTOCHROME B561 DOMAIN-CONTAINING PROTEIN"/>
    <property type="match status" value="1"/>
</dbReference>
<dbReference type="Gene3D" id="1.20.120.1770">
    <property type="match status" value="1"/>
</dbReference>
<dbReference type="PANTHER" id="PTHR15422">
    <property type="entry name" value="OS05G0565100 PROTEIN"/>
    <property type="match status" value="1"/>
</dbReference>
<feature type="transmembrane region" description="Helical" evidence="11">
    <location>
        <begin position="122"/>
        <end position="145"/>
    </location>
</feature>
<keyword evidence="9" id="KW-0408">Iron</keyword>
<organism evidence="13 14">
    <name type="scientific">Acrasis kona</name>
    <dbReference type="NCBI Taxonomy" id="1008807"/>
    <lineage>
        <taxon>Eukaryota</taxon>
        <taxon>Discoba</taxon>
        <taxon>Heterolobosea</taxon>
        <taxon>Tetramitia</taxon>
        <taxon>Eutetramitia</taxon>
        <taxon>Acrasidae</taxon>
        <taxon>Acrasis</taxon>
    </lineage>
</organism>
<evidence type="ECO:0000256" key="4">
    <source>
        <dbReference type="ARBA" id="ARBA00022617"/>
    </source>
</evidence>
<dbReference type="Proteomes" id="UP001431209">
    <property type="component" value="Unassembled WGS sequence"/>
</dbReference>
<keyword evidence="10 11" id="KW-0472">Membrane</keyword>
<dbReference type="PROSITE" id="PS50939">
    <property type="entry name" value="CYTOCHROME_B561"/>
    <property type="match status" value="1"/>
</dbReference>
<gene>
    <name evidence="13" type="ORF">AKO1_012047</name>
</gene>
<keyword evidence="8 11" id="KW-1133">Transmembrane helix</keyword>
<keyword evidence="5 11" id="KW-0812">Transmembrane</keyword>
<keyword evidence="3" id="KW-0813">Transport</keyword>
<name>A0AAW2ZAG1_9EUKA</name>
<dbReference type="SMART" id="SM00665">
    <property type="entry name" value="B561"/>
    <property type="match status" value="1"/>
</dbReference>
<keyword evidence="14" id="KW-1185">Reference proteome</keyword>
<evidence type="ECO:0000256" key="5">
    <source>
        <dbReference type="ARBA" id="ARBA00022692"/>
    </source>
</evidence>
<evidence type="ECO:0000259" key="12">
    <source>
        <dbReference type="PROSITE" id="PS50939"/>
    </source>
</evidence>
<evidence type="ECO:0000256" key="6">
    <source>
        <dbReference type="ARBA" id="ARBA00022723"/>
    </source>
</evidence>
<evidence type="ECO:0000256" key="1">
    <source>
        <dbReference type="ARBA" id="ARBA00001970"/>
    </source>
</evidence>
<evidence type="ECO:0000256" key="8">
    <source>
        <dbReference type="ARBA" id="ARBA00022989"/>
    </source>
</evidence>
<evidence type="ECO:0000256" key="11">
    <source>
        <dbReference type="SAM" id="Phobius"/>
    </source>
</evidence>
<accession>A0AAW2ZAG1</accession>
<sequence>MLKETGLPPAQTSTPSDKGFQKESIAAAIARLLAFTSTLSVVFYCFEVRWFTLHPVFMSFAFTYMISEGVLTAREMKIRPTERKQLIQNHILLQFGTLLFGGFGFLVILSNKLYYEKQHFQSWHSIMGLITIIALCIEVLLGLFIQYRWLRNVLAPILPQPSQPAAPLVGIDVQNPESTAPSAPLPIPKRTSTTAITTLLHRFLGLTILFGGITTIITGLQSDFFVNKNSTVVQIYLITILVLMAICLIIALSKSKPIKNKKSATMLPPMTNNLPLVPSPKKATTSGILSSIGTPADMLSFLPTTISPPVKDKNTLKDK</sequence>
<evidence type="ECO:0000256" key="2">
    <source>
        <dbReference type="ARBA" id="ARBA00004141"/>
    </source>
</evidence>
<evidence type="ECO:0000313" key="14">
    <source>
        <dbReference type="Proteomes" id="UP001431209"/>
    </source>
</evidence>
<dbReference type="GO" id="GO:0140575">
    <property type="term" value="F:transmembrane monodehydroascorbate reductase activity"/>
    <property type="evidence" value="ECO:0007669"/>
    <property type="project" value="InterPro"/>
</dbReference>
<proteinExistence type="predicted"/>
<evidence type="ECO:0000313" key="13">
    <source>
        <dbReference type="EMBL" id="KAL0486415.1"/>
    </source>
</evidence>
<comment type="subcellular location">
    <subcellularLocation>
        <location evidence="2">Membrane</location>
        <topology evidence="2">Multi-pass membrane protein</topology>
    </subcellularLocation>
</comment>
<dbReference type="EMBL" id="JAOPGA020001235">
    <property type="protein sequence ID" value="KAL0486415.1"/>
    <property type="molecule type" value="Genomic_DNA"/>
</dbReference>
<dbReference type="AlphaFoldDB" id="A0AAW2ZAG1"/>
<dbReference type="InterPro" id="IPR045150">
    <property type="entry name" value="CYB561D1/2"/>
</dbReference>
<protein>
    <submittedName>
        <fullName evidence="13">Cytochrome b561 domain-containing protein</fullName>
    </submittedName>
</protein>
<feature type="transmembrane region" description="Helical" evidence="11">
    <location>
        <begin position="91"/>
        <end position="110"/>
    </location>
</feature>
<reference evidence="13 14" key="1">
    <citation type="submission" date="2024-03" db="EMBL/GenBank/DDBJ databases">
        <title>The Acrasis kona genome and developmental transcriptomes reveal deep origins of eukaryotic multicellular pathways.</title>
        <authorList>
            <person name="Sheikh S."/>
            <person name="Fu C.-J."/>
            <person name="Brown M.W."/>
            <person name="Baldauf S.L."/>
        </authorList>
    </citation>
    <scope>NUCLEOTIDE SEQUENCE [LARGE SCALE GENOMIC DNA]</scope>
    <source>
        <strain evidence="13 14">ATCC MYA-3509</strain>
    </source>
</reference>
<dbReference type="InterPro" id="IPR006593">
    <property type="entry name" value="Cyt_b561/ferric_Rdtase_TM"/>
</dbReference>
<evidence type="ECO:0000256" key="10">
    <source>
        <dbReference type="ARBA" id="ARBA00023136"/>
    </source>
</evidence>
<keyword evidence="6" id="KW-0479">Metal-binding</keyword>
<keyword evidence="7" id="KW-0249">Electron transport</keyword>
<evidence type="ECO:0000256" key="9">
    <source>
        <dbReference type="ARBA" id="ARBA00023004"/>
    </source>
</evidence>
<feature type="transmembrane region" description="Helical" evidence="11">
    <location>
        <begin position="50"/>
        <end position="71"/>
    </location>
</feature>
<comment type="cofactor">
    <cofactor evidence="1">
        <name>heme b</name>
        <dbReference type="ChEBI" id="CHEBI:60344"/>
    </cofactor>
</comment>
<keyword evidence="4" id="KW-0349">Heme</keyword>
<feature type="transmembrane region" description="Helical" evidence="11">
    <location>
        <begin position="232"/>
        <end position="252"/>
    </location>
</feature>
<dbReference type="GO" id="GO:0046872">
    <property type="term" value="F:metal ion binding"/>
    <property type="evidence" value="ECO:0007669"/>
    <property type="project" value="UniProtKB-KW"/>
</dbReference>
<dbReference type="GO" id="GO:0016020">
    <property type="term" value="C:membrane"/>
    <property type="evidence" value="ECO:0007669"/>
    <property type="project" value="UniProtKB-SubCell"/>
</dbReference>
<dbReference type="Pfam" id="PF03188">
    <property type="entry name" value="Cytochrom_B561"/>
    <property type="match status" value="1"/>
</dbReference>